<proteinExistence type="inferred from homology"/>
<comment type="similarity">
    <text evidence="1">Belongs to the protein-tyrosine phosphatase family. Non-receptor class dual specificity subfamily.</text>
</comment>
<evidence type="ECO:0000256" key="2">
    <source>
        <dbReference type="ARBA" id="ARBA00022801"/>
    </source>
</evidence>
<dbReference type="STRING" id="1884261.A0A5C3R098"/>
<dbReference type="GO" id="GO:0004722">
    <property type="term" value="F:protein serine/threonine phosphatase activity"/>
    <property type="evidence" value="ECO:0007669"/>
    <property type="project" value="UniProtKB-EC"/>
</dbReference>
<dbReference type="Proteomes" id="UP000305067">
    <property type="component" value="Unassembled WGS sequence"/>
</dbReference>
<feature type="non-terminal residue" evidence="8">
    <location>
        <position position="135"/>
    </location>
</feature>
<dbReference type="Gene3D" id="3.90.190.10">
    <property type="entry name" value="Protein tyrosine phosphatase superfamily"/>
    <property type="match status" value="1"/>
</dbReference>
<organism evidence="8 9">
    <name type="scientific">Pterulicium gracile</name>
    <dbReference type="NCBI Taxonomy" id="1884261"/>
    <lineage>
        <taxon>Eukaryota</taxon>
        <taxon>Fungi</taxon>
        <taxon>Dikarya</taxon>
        <taxon>Basidiomycota</taxon>
        <taxon>Agaricomycotina</taxon>
        <taxon>Agaricomycetes</taxon>
        <taxon>Agaricomycetidae</taxon>
        <taxon>Agaricales</taxon>
        <taxon>Pleurotineae</taxon>
        <taxon>Pterulaceae</taxon>
        <taxon>Pterulicium</taxon>
    </lineage>
</organism>
<dbReference type="CDD" id="cd14498">
    <property type="entry name" value="DSP"/>
    <property type="match status" value="1"/>
</dbReference>
<evidence type="ECO:0000256" key="3">
    <source>
        <dbReference type="ARBA" id="ARBA00022912"/>
    </source>
</evidence>
<dbReference type="PANTHER" id="PTHR45948:SF2">
    <property type="entry name" value="DUAL SPECIFICITY PROTEIN PHOSPHATASE"/>
    <property type="match status" value="1"/>
</dbReference>
<keyword evidence="2" id="KW-0378">Hydrolase</keyword>
<protein>
    <submittedName>
        <fullName evidence="8">Protein-tyrosine phosphatase-like protein</fullName>
    </submittedName>
</protein>
<dbReference type="GO" id="GO:0004725">
    <property type="term" value="F:protein tyrosine phosphatase activity"/>
    <property type="evidence" value="ECO:0007669"/>
    <property type="project" value="TreeGrafter"/>
</dbReference>
<keyword evidence="3" id="KW-0904">Protein phosphatase</keyword>
<feature type="non-terminal residue" evidence="8">
    <location>
        <position position="1"/>
    </location>
</feature>
<comment type="catalytic activity">
    <reaction evidence="5">
        <text>O-phospho-L-threonyl-[protein] + H2O = L-threonyl-[protein] + phosphate</text>
        <dbReference type="Rhea" id="RHEA:47004"/>
        <dbReference type="Rhea" id="RHEA-COMP:11060"/>
        <dbReference type="Rhea" id="RHEA-COMP:11605"/>
        <dbReference type="ChEBI" id="CHEBI:15377"/>
        <dbReference type="ChEBI" id="CHEBI:30013"/>
        <dbReference type="ChEBI" id="CHEBI:43474"/>
        <dbReference type="ChEBI" id="CHEBI:61977"/>
        <dbReference type="EC" id="3.1.3.16"/>
    </reaction>
</comment>
<name>A0A5C3R098_9AGAR</name>
<comment type="catalytic activity">
    <reaction evidence="4">
        <text>O-phospho-L-seryl-[protein] + H2O = L-seryl-[protein] + phosphate</text>
        <dbReference type="Rhea" id="RHEA:20629"/>
        <dbReference type="Rhea" id="RHEA-COMP:9863"/>
        <dbReference type="Rhea" id="RHEA-COMP:11604"/>
        <dbReference type="ChEBI" id="CHEBI:15377"/>
        <dbReference type="ChEBI" id="CHEBI:29999"/>
        <dbReference type="ChEBI" id="CHEBI:43474"/>
        <dbReference type="ChEBI" id="CHEBI:83421"/>
        <dbReference type="EC" id="3.1.3.16"/>
    </reaction>
</comment>
<dbReference type="InterPro" id="IPR000340">
    <property type="entry name" value="Dual-sp_phosphatase_cat-dom"/>
</dbReference>
<feature type="domain" description="Tyrosine specific protein phosphatases" evidence="7">
    <location>
        <begin position="60"/>
        <end position="135"/>
    </location>
</feature>
<evidence type="ECO:0000256" key="4">
    <source>
        <dbReference type="ARBA" id="ARBA00047761"/>
    </source>
</evidence>
<dbReference type="PANTHER" id="PTHR45948">
    <property type="entry name" value="DUAL SPECIFICITY PROTEIN PHOSPHATASE DDB_G0269404-RELATED"/>
    <property type="match status" value="1"/>
</dbReference>
<sequence>PSEIIPRLFISDLASAEDPRILRRYRITHVMTAMRGVAVVPEHLQRYYVPLDDHPFAEIASFLPQTSEWIHRALSNPSACVLIHCAEGISRSVSVVCAYLMFVKGWTSTRAIQEVQARRVIAQPNFGFVKQLQEY</sequence>
<gene>
    <name evidence="8" type="ORF">BDV98DRAFT_470637</name>
</gene>
<dbReference type="PRINTS" id="PR01908">
    <property type="entry name" value="ADSPHPHTASE"/>
</dbReference>
<keyword evidence="9" id="KW-1185">Reference proteome</keyword>
<dbReference type="PROSITE" id="PS50056">
    <property type="entry name" value="TYR_PHOSPHATASE_2"/>
    <property type="match status" value="1"/>
</dbReference>
<accession>A0A5C3R098</accession>
<reference evidence="8 9" key="1">
    <citation type="journal article" date="2019" name="Nat. Ecol. Evol.">
        <title>Megaphylogeny resolves global patterns of mushroom evolution.</title>
        <authorList>
            <person name="Varga T."/>
            <person name="Krizsan K."/>
            <person name="Foldi C."/>
            <person name="Dima B."/>
            <person name="Sanchez-Garcia M."/>
            <person name="Sanchez-Ramirez S."/>
            <person name="Szollosi G.J."/>
            <person name="Szarkandi J.G."/>
            <person name="Papp V."/>
            <person name="Albert L."/>
            <person name="Andreopoulos W."/>
            <person name="Angelini C."/>
            <person name="Antonin V."/>
            <person name="Barry K.W."/>
            <person name="Bougher N.L."/>
            <person name="Buchanan P."/>
            <person name="Buyck B."/>
            <person name="Bense V."/>
            <person name="Catcheside P."/>
            <person name="Chovatia M."/>
            <person name="Cooper J."/>
            <person name="Damon W."/>
            <person name="Desjardin D."/>
            <person name="Finy P."/>
            <person name="Geml J."/>
            <person name="Haridas S."/>
            <person name="Hughes K."/>
            <person name="Justo A."/>
            <person name="Karasinski D."/>
            <person name="Kautmanova I."/>
            <person name="Kiss B."/>
            <person name="Kocsube S."/>
            <person name="Kotiranta H."/>
            <person name="LaButti K.M."/>
            <person name="Lechner B.E."/>
            <person name="Liimatainen K."/>
            <person name="Lipzen A."/>
            <person name="Lukacs Z."/>
            <person name="Mihaltcheva S."/>
            <person name="Morgado L.N."/>
            <person name="Niskanen T."/>
            <person name="Noordeloos M.E."/>
            <person name="Ohm R.A."/>
            <person name="Ortiz-Santana B."/>
            <person name="Ovrebo C."/>
            <person name="Racz N."/>
            <person name="Riley R."/>
            <person name="Savchenko A."/>
            <person name="Shiryaev A."/>
            <person name="Soop K."/>
            <person name="Spirin V."/>
            <person name="Szebenyi C."/>
            <person name="Tomsovsky M."/>
            <person name="Tulloss R.E."/>
            <person name="Uehling J."/>
            <person name="Grigoriev I.V."/>
            <person name="Vagvolgyi C."/>
            <person name="Papp T."/>
            <person name="Martin F.M."/>
            <person name="Miettinen O."/>
            <person name="Hibbett D.S."/>
            <person name="Nagy L.G."/>
        </authorList>
    </citation>
    <scope>NUCLEOTIDE SEQUENCE [LARGE SCALE GENOMIC DNA]</scope>
    <source>
        <strain evidence="8 9">CBS 309.79</strain>
    </source>
</reference>
<dbReference type="SMART" id="SM00195">
    <property type="entry name" value="DSPc"/>
    <property type="match status" value="1"/>
</dbReference>
<evidence type="ECO:0000313" key="8">
    <source>
        <dbReference type="EMBL" id="TFL06997.1"/>
    </source>
</evidence>
<dbReference type="GO" id="GO:0005829">
    <property type="term" value="C:cytosol"/>
    <property type="evidence" value="ECO:0007669"/>
    <property type="project" value="TreeGrafter"/>
</dbReference>
<feature type="domain" description="Tyrosine-protein phosphatase" evidence="6">
    <location>
        <begin position="1"/>
        <end position="135"/>
    </location>
</feature>
<dbReference type="InterPro" id="IPR029021">
    <property type="entry name" value="Prot-tyrosine_phosphatase-like"/>
</dbReference>
<dbReference type="SUPFAM" id="SSF52799">
    <property type="entry name" value="(Phosphotyrosine protein) phosphatases II"/>
    <property type="match status" value="1"/>
</dbReference>
<dbReference type="AlphaFoldDB" id="A0A5C3R098"/>
<dbReference type="Pfam" id="PF00782">
    <property type="entry name" value="DSPc"/>
    <property type="match status" value="1"/>
</dbReference>
<evidence type="ECO:0000259" key="7">
    <source>
        <dbReference type="PROSITE" id="PS50056"/>
    </source>
</evidence>
<dbReference type="PROSITE" id="PS50054">
    <property type="entry name" value="TYR_PHOSPHATASE_DUAL"/>
    <property type="match status" value="1"/>
</dbReference>
<evidence type="ECO:0000256" key="1">
    <source>
        <dbReference type="ARBA" id="ARBA00008601"/>
    </source>
</evidence>
<dbReference type="OrthoDB" id="10252009at2759"/>
<dbReference type="InterPro" id="IPR020422">
    <property type="entry name" value="TYR_PHOSPHATASE_DUAL_dom"/>
</dbReference>
<evidence type="ECO:0000313" key="9">
    <source>
        <dbReference type="Proteomes" id="UP000305067"/>
    </source>
</evidence>
<evidence type="ECO:0000256" key="5">
    <source>
        <dbReference type="ARBA" id="ARBA00048336"/>
    </source>
</evidence>
<dbReference type="InterPro" id="IPR000387">
    <property type="entry name" value="Tyr_Pase_dom"/>
</dbReference>
<evidence type="ECO:0000259" key="6">
    <source>
        <dbReference type="PROSITE" id="PS50054"/>
    </source>
</evidence>
<dbReference type="EMBL" id="ML178814">
    <property type="protein sequence ID" value="TFL06997.1"/>
    <property type="molecule type" value="Genomic_DNA"/>
</dbReference>
<dbReference type="GO" id="GO:0007165">
    <property type="term" value="P:signal transduction"/>
    <property type="evidence" value="ECO:0007669"/>
    <property type="project" value="TreeGrafter"/>
</dbReference>